<sequence>MLTLTNGMLLYHGSFIQVSEIDLSKCKQGKDFGRGFYVTSSYKQAQGFVPLSVNKQVNEGKLPSGTASGYISVFKLHLNPDIAIHLFNAADRNWLHFVASNRRRTLFPDVREQYAKFDIIGGKIADDQTARTLQLYTTRAYGEPGSEDADSFAIKMLLPNRLEDQFCFCNEKAIQSLEFIRSDNYDFKHL</sequence>
<proteinExistence type="predicted"/>
<protein>
    <recommendedName>
        <fullName evidence="2">DUF3990 domain-containing protein</fullName>
    </recommendedName>
</protein>
<dbReference type="EMBL" id="BK015164">
    <property type="protein sequence ID" value="DAD93603.1"/>
    <property type="molecule type" value="Genomic_DNA"/>
</dbReference>
<dbReference type="Pfam" id="PF13151">
    <property type="entry name" value="DUF3990"/>
    <property type="match status" value="1"/>
</dbReference>
<dbReference type="InterPro" id="IPR025051">
    <property type="entry name" value="DUF3990"/>
</dbReference>
<organism evidence="1">
    <name type="scientific">Siphoviridae sp. ctLmu1</name>
    <dbReference type="NCBI Taxonomy" id="2826253"/>
    <lineage>
        <taxon>Viruses</taxon>
        <taxon>Duplodnaviria</taxon>
        <taxon>Heunggongvirae</taxon>
        <taxon>Uroviricota</taxon>
        <taxon>Caudoviricetes</taxon>
    </lineage>
</organism>
<reference evidence="1" key="1">
    <citation type="journal article" date="2021" name="Proc. Natl. Acad. Sci. U.S.A.">
        <title>A Catalog of Tens of Thousands of Viruses from Human Metagenomes Reveals Hidden Associations with Chronic Diseases.</title>
        <authorList>
            <person name="Tisza M.J."/>
            <person name="Buck C.B."/>
        </authorList>
    </citation>
    <scope>NUCLEOTIDE SEQUENCE</scope>
    <source>
        <strain evidence="1">CtLmu1</strain>
    </source>
</reference>
<accession>A0A8S5NHK7</accession>
<evidence type="ECO:0008006" key="2">
    <source>
        <dbReference type="Google" id="ProtNLM"/>
    </source>
</evidence>
<evidence type="ECO:0000313" key="1">
    <source>
        <dbReference type="EMBL" id="DAD93603.1"/>
    </source>
</evidence>
<name>A0A8S5NHK7_9CAUD</name>